<evidence type="ECO:0000313" key="2">
    <source>
        <dbReference type="Proteomes" id="UP000708208"/>
    </source>
</evidence>
<dbReference type="EMBL" id="CAJVCH010428091">
    <property type="protein sequence ID" value="CAG7818694.1"/>
    <property type="molecule type" value="Genomic_DNA"/>
</dbReference>
<gene>
    <name evidence="1" type="ORF">AFUS01_LOCUS29179</name>
</gene>
<name>A0A8J2KTD2_9HEXA</name>
<reference evidence="1" key="1">
    <citation type="submission" date="2021-06" db="EMBL/GenBank/DDBJ databases">
        <authorList>
            <person name="Hodson N. C."/>
            <person name="Mongue J. A."/>
            <person name="Jaron S. K."/>
        </authorList>
    </citation>
    <scope>NUCLEOTIDE SEQUENCE</scope>
</reference>
<organism evidence="1 2">
    <name type="scientific">Allacma fusca</name>
    <dbReference type="NCBI Taxonomy" id="39272"/>
    <lineage>
        <taxon>Eukaryota</taxon>
        <taxon>Metazoa</taxon>
        <taxon>Ecdysozoa</taxon>
        <taxon>Arthropoda</taxon>
        <taxon>Hexapoda</taxon>
        <taxon>Collembola</taxon>
        <taxon>Symphypleona</taxon>
        <taxon>Sminthuridae</taxon>
        <taxon>Allacma</taxon>
    </lineage>
</organism>
<dbReference type="AlphaFoldDB" id="A0A8J2KTD2"/>
<comment type="caution">
    <text evidence="1">The sequence shown here is derived from an EMBL/GenBank/DDBJ whole genome shotgun (WGS) entry which is preliminary data.</text>
</comment>
<protein>
    <submittedName>
        <fullName evidence="1">Uncharacterized protein</fullName>
    </submittedName>
</protein>
<keyword evidence="2" id="KW-1185">Reference proteome</keyword>
<sequence>MTLDWSVCITISQLWHKFEVGGYYDTDLNLGSQLFCNQHCSGSDHYESVYPMTFDDKVNNLESHVN</sequence>
<evidence type="ECO:0000313" key="1">
    <source>
        <dbReference type="EMBL" id="CAG7818694.1"/>
    </source>
</evidence>
<accession>A0A8J2KTD2</accession>
<dbReference type="Proteomes" id="UP000708208">
    <property type="component" value="Unassembled WGS sequence"/>
</dbReference>
<proteinExistence type="predicted"/>